<dbReference type="PANTHER" id="PTHR47354:SF1">
    <property type="entry name" value="CARNITINE MONOOXYGENASE REDUCTASE SUBUNIT"/>
    <property type="match status" value="1"/>
</dbReference>
<dbReference type="InterPro" id="IPR017938">
    <property type="entry name" value="Riboflavin_synthase-like_b-brl"/>
</dbReference>
<dbReference type="InterPro" id="IPR001041">
    <property type="entry name" value="2Fe-2S_ferredoxin-type"/>
</dbReference>
<evidence type="ECO:0000256" key="2">
    <source>
        <dbReference type="ARBA" id="ARBA00022714"/>
    </source>
</evidence>
<comment type="caution">
    <text evidence="9">The sequence shown here is derived from an EMBL/GenBank/DDBJ whole genome shotgun (WGS) entry which is preliminary data.</text>
</comment>
<feature type="domain" description="FAD-binding FR-type" evidence="8">
    <location>
        <begin position="11"/>
        <end position="113"/>
    </location>
</feature>
<dbReference type="GO" id="GO:0016491">
    <property type="term" value="F:oxidoreductase activity"/>
    <property type="evidence" value="ECO:0007669"/>
    <property type="project" value="UniProtKB-KW"/>
</dbReference>
<dbReference type="InterPro" id="IPR001433">
    <property type="entry name" value="OxRdtase_FAD/NAD-bd"/>
</dbReference>
<dbReference type="SUPFAM" id="SSF52343">
    <property type="entry name" value="Ferredoxin reductase-like, C-terminal NADP-linked domain"/>
    <property type="match status" value="1"/>
</dbReference>
<proteinExistence type="predicted"/>
<dbReference type="AlphaFoldDB" id="A0A375CRY2"/>
<dbReference type="PROSITE" id="PS00197">
    <property type="entry name" value="2FE2S_FER_1"/>
    <property type="match status" value="1"/>
</dbReference>
<dbReference type="Gene3D" id="3.10.20.30">
    <property type="match status" value="1"/>
</dbReference>
<evidence type="ECO:0000256" key="6">
    <source>
        <dbReference type="ARBA" id="ARBA00023014"/>
    </source>
</evidence>
<accession>A0A375CRY2</accession>
<dbReference type="GO" id="GO:0046872">
    <property type="term" value="F:metal ion binding"/>
    <property type="evidence" value="ECO:0007669"/>
    <property type="project" value="UniProtKB-KW"/>
</dbReference>
<evidence type="ECO:0000256" key="3">
    <source>
        <dbReference type="ARBA" id="ARBA00022723"/>
    </source>
</evidence>
<dbReference type="Pfam" id="PF00175">
    <property type="entry name" value="NAD_binding_1"/>
    <property type="match status" value="1"/>
</dbReference>
<dbReference type="GO" id="GO:0051537">
    <property type="term" value="F:2 iron, 2 sulfur cluster binding"/>
    <property type="evidence" value="ECO:0007669"/>
    <property type="project" value="UniProtKB-KW"/>
</dbReference>
<keyword evidence="3" id="KW-0479">Metal-binding</keyword>
<evidence type="ECO:0000259" key="7">
    <source>
        <dbReference type="PROSITE" id="PS51085"/>
    </source>
</evidence>
<protein>
    <submittedName>
        <fullName evidence="9">Vanillate O-demethylase oxidoreductase</fullName>
        <ecNumber evidence="9">1.14.13.-</ecNumber>
    </submittedName>
</protein>
<keyword evidence="5" id="KW-0408">Iron</keyword>
<dbReference type="EMBL" id="OFSP01000079">
    <property type="protein sequence ID" value="SOY78007.1"/>
    <property type="molecule type" value="Genomic_DNA"/>
</dbReference>
<dbReference type="RefSeq" id="WP_116343221.1">
    <property type="nucleotide sequence ID" value="NZ_OFSP01000079.1"/>
</dbReference>
<dbReference type="SUPFAM" id="SSF54292">
    <property type="entry name" value="2Fe-2S ferredoxin-like"/>
    <property type="match status" value="1"/>
</dbReference>
<dbReference type="Proteomes" id="UP000256297">
    <property type="component" value="Unassembled WGS sequence"/>
</dbReference>
<dbReference type="InterPro" id="IPR039261">
    <property type="entry name" value="FNR_nucleotide-bd"/>
</dbReference>
<evidence type="ECO:0000256" key="4">
    <source>
        <dbReference type="ARBA" id="ARBA00023002"/>
    </source>
</evidence>
<evidence type="ECO:0000313" key="9">
    <source>
        <dbReference type="EMBL" id="SOY78007.1"/>
    </source>
</evidence>
<dbReference type="Pfam" id="PF00111">
    <property type="entry name" value="Fer2"/>
    <property type="match status" value="1"/>
</dbReference>
<evidence type="ECO:0000313" key="10">
    <source>
        <dbReference type="Proteomes" id="UP000256297"/>
    </source>
</evidence>
<dbReference type="InterPro" id="IPR012675">
    <property type="entry name" value="Beta-grasp_dom_sf"/>
</dbReference>
<dbReference type="InterPro" id="IPR050415">
    <property type="entry name" value="MRET"/>
</dbReference>
<evidence type="ECO:0000259" key="8">
    <source>
        <dbReference type="PROSITE" id="PS51384"/>
    </source>
</evidence>
<sequence length="330" mass="35606">MNAPTNAREALTHLELVLRQVRMEATGIHSFEFVDPDGNELPAFTPGAHIDVHIAPGVVRQYSLCNSPEERHRYVVAVLRDEAGRGGSRGMHETLRVPNRVKVSVPRNNFPLADGASKVILIAGGIGVTPLKAMVHQLEAERRDYALHYCAKGPEYAAFEAELRGIARTGTVQCHFDGGNPKNGLDIANLLEHPEPDTHIYYCGPGGFMEACKQAAAHWPQASVHCEHFKAPVQKARSEGASPTAGYAVELARSGLTLTVASDQNLAEVLQQAGAPVETSCQSGLCGTCKVRHLSGEVDHQDFILDEGERESFMTPCVSRGCGGTLVLDL</sequence>
<dbReference type="CDD" id="cd06185">
    <property type="entry name" value="PDR_like"/>
    <property type="match status" value="1"/>
</dbReference>
<evidence type="ECO:0000256" key="5">
    <source>
        <dbReference type="ARBA" id="ARBA00023004"/>
    </source>
</evidence>
<keyword evidence="2" id="KW-0001">2Fe-2S</keyword>
<dbReference type="Gene3D" id="3.40.50.80">
    <property type="entry name" value="Nucleotide-binding domain of ferredoxin-NADP reductase (FNR) module"/>
    <property type="match status" value="1"/>
</dbReference>
<dbReference type="Gene3D" id="2.40.30.10">
    <property type="entry name" value="Translation factors"/>
    <property type="match status" value="1"/>
</dbReference>
<dbReference type="InterPro" id="IPR017927">
    <property type="entry name" value="FAD-bd_FR_type"/>
</dbReference>
<dbReference type="SUPFAM" id="SSF63380">
    <property type="entry name" value="Riboflavin synthase domain-like"/>
    <property type="match status" value="1"/>
</dbReference>
<dbReference type="PRINTS" id="PR00409">
    <property type="entry name" value="PHDIOXRDTASE"/>
</dbReference>
<feature type="domain" description="2Fe-2S ferredoxin-type" evidence="7">
    <location>
        <begin position="247"/>
        <end position="330"/>
    </location>
</feature>
<evidence type="ECO:0000256" key="1">
    <source>
        <dbReference type="ARBA" id="ARBA00022630"/>
    </source>
</evidence>
<dbReference type="InterPro" id="IPR006058">
    <property type="entry name" value="2Fe2S_fd_BS"/>
</dbReference>
<dbReference type="PANTHER" id="PTHR47354">
    <property type="entry name" value="NADH OXIDOREDUCTASE HCR"/>
    <property type="match status" value="1"/>
</dbReference>
<reference evidence="10" key="1">
    <citation type="submission" date="2018-01" db="EMBL/GenBank/DDBJ databases">
        <authorList>
            <person name="Gaut B.S."/>
            <person name="Morton B.R."/>
            <person name="Clegg M.T."/>
            <person name="Duvall M.R."/>
        </authorList>
    </citation>
    <scope>NUCLEOTIDE SEQUENCE [LARGE SCALE GENOMIC DNA]</scope>
</reference>
<keyword evidence="6" id="KW-0411">Iron-sulfur</keyword>
<dbReference type="PROSITE" id="PS51085">
    <property type="entry name" value="2FE2S_FER_2"/>
    <property type="match status" value="1"/>
</dbReference>
<keyword evidence="1" id="KW-0285">Flavoprotein</keyword>
<organism evidence="9 10">
    <name type="scientific">Cupriavidus taiwanensis</name>
    <dbReference type="NCBI Taxonomy" id="164546"/>
    <lineage>
        <taxon>Bacteria</taxon>
        <taxon>Pseudomonadati</taxon>
        <taxon>Pseudomonadota</taxon>
        <taxon>Betaproteobacteria</taxon>
        <taxon>Burkholderiales</taxon>
        <taxon>Burkholderiaceae</taxon>
        <taxon>Cupriavidus</taxon>
    </lineage>
</organism>
<keyword evidence="4 9" id="KW-0560">Oxidoreductase</keyword>
<dbReference type="EC" id="1.14.13.-" evidence="9"/>
<dbReference type="InterPro" id="IPR036010">
    <property type="entry name" value="2Fe-2S_ferredoxin-like_sf"/>
</dbReference>
<dbReference type="CDD" id="cd00207">
    <property type="entry name" value="fer2"/>
    <property type="match status" value="1"/>
</dbReference>
<dbReference type="PROSITE" id="PS51384">
    <property type="entry name" value="FAD_FR"/>
    <property type="match status" value="1"/>
</dbReference>
<gene>
    <name evidence="9" type="primary">vanB</name>
    <name evidence="9" type="ORF">CBM2589_U20068</name>
</gene>
<name>A0A375CRY2_9BURK</name>